<accession>A0AAD7IBQ1</accession>
<name>A0AAD7IBQ1_9AGAR</name>
<organism evidence="1 2">
    <name type="scientific">Mycena metata</name>
    <dbReference type="NCBI Taxonomy" id="1033252"/>
    <lineage>
        <taxon>Eukaryota</taxon>
        <taxon>Fungi</taxon>
        <taxon>Dikarya</taxon>
        <taxon>Basidiomycota</taxon>
        <taxon>Agaricomycotina</taxon>
        <taxon>Agaricomycetes</taxon>
        <taxon>Agaricomycetidae</taxon>
        <taxon>Agaricales</taxon>
        <taxon>Marasmiineae</taxon>
        <taxon>Mycenaceae</taxon>
        <taxon>Mycena</taxon>
    </lineage>
</organism>
<protein>
    <submittedName>
        <fullName evidence="1">Uncharacterized protein</fullName>
    </submittedName>
</protein>
<comment type="caution">
    <text evidence="1">The sequence shown here is derived from an EMBL/GenBank/DDBJ whole genome shotgun (WGS) entry which is preliminary data.</text>
</comment>
<sequence length="432" mass="49150">HWGFWNWQKLLGLGEQLRTRLDRAREEYSTQLAAFTEFSAQQVDRVDEWRTMVETFEADNGKPNPYAITTKALTERDVLLRLEEDDAKRTQSGVPSIHSVSPTSFISAGLEVEDEQCRVRAQVELKKAQTTAQKIDVVLLRRKLGQMMRCFRTLQATYTPAAIIALGQRVDVPEDEPPEAEPLFLPSALPEGQRQDEPLRGLAVIEQELCDAQCASSLVRLRNQLHIKSRLVTYKRIQSRNQGANTRSRTIVERNEMKIRLHSEKYQMVWDALRCLEGGDPGKVGQRKLRKEDIRCMEDAEELRRGAAKRQAQADRRRAREDTLREEGLSWRRGGGGNVREVSWIWTASATSTTEAELEEGAPLVASFLPQCTDSMSLSLVLRIEWCKVYARRNGQDALTTEWAKLSSECGLAELLTHHTQNTHTPTQSNPN</sequence>
<evidence type="ECO:0000313" key="1">
    <source>
        <dbReference type="EMBL" id="KAJ7738202.1"/>
    </source>
</evidence>
<keyword evidence="2" id="KW-1185">Reference proteome</keyword>
<gene>
    <name evidence="1" type="ORF">B0H16DRAFT_1325598</name>
</gene>
<dbReference type="EMBL" id="JARKIB010000113">
    <property type="protein sequence ID" value="KAJ7738202.1"/>
    <property type="molecule type" value="Genomic_DNA"/>
</dbReference>
<dbReference type="AlphaFoldDB" id="A0AAD7IBQ1"/>
<feature type="non-terminal residue" evidence="1">
    <location>
        <position position="1"/>
    </location>
</feature>
<proteinExistence type="predicted"/>
<evidence type="ECO:0000313" key="2">
    <source>
        <dbReference type="Proteomes" id="UP001215598"/>
    </source>
</evidence>
<dbReference type="Proteomes" id="UP001215598">
    <property type="component" value="Unassembled WGS sequence"/>
</dbReference>
<reference evidence="1" key="1">
    <citation type="submission" date="2023-03" db="EMBL/GenBank/DDBJ databases">
        <title>Massive genome expansion in bonnet fungi (Mycena s.s.) driven by repeated elements and novel gene families across ecological guilds.</title>
        <authorList>
            <consortium name="Lawrence Berkeley National Laboratory"/>
            <person name="Harder C.B."/>
            <person name="Miyauchi S."/>
            <person name="Viragh M."/>
            <person name="Kuo A."/>
            <person name="Thoen E."/>
            <person name="Andreopoulos B."/>
            <person name="Lu D."/>
            <person name="Skrede I."/>
            <person name="Drula E."/>
            <person name="Henrissat B."/>
            <person name="Morin E."/>
            <person name="Kohler A."/>
            <person name="Barry K."/>
            <person name="LaButti K."/>
            <person name="Morin E."/>
            <person name="Salamov A."/>
            <person name="Lipzen A."/>
            <person name="Mereny Z."/>
            <person name="Hegedus B."/>
            <person name="Baldrian P."/>
            <person name="Stursova M."/>
            <person name="Weitz H."/>
            <person name="Taylor A."/>
            <person name="Grigoriev I.V."/>
            <person name="Nagy L.G."/>
            <person name="Martin F."/>
            <person name="Kauserud H."/>
        </authorList>
    </citation>
    <scope>NUCLEOTIDE SEQUENCE</scope>
    <source>
        <strain evidence="1">CBHHK182m</strain>
    </source>
</reference>